<dbReference type="AlphaFoldDB" id="A0A5N5XB33"/>
<reference evidence="1 2" key="1">
    <citation type="submission" date="2019-04" db="EMBL/GenBank/DDBJ databases">
        <title>Friends and foes A comparative genomics study of 23 Aspergillus species from section Flavi.</title>
        <authorList>
            <consortium name="DOE Joint Genome Institute"/>
            <person name="Kjaerbolling I."/>
            <person name="Vesth T."/>
            <person name="Frisvad J.C."/>
            <person name="Nybo J.L."/>
            <person name="Theobald S."/>
            <person name="Kildgaard S."/>
            <person name="Isbrandt T."/>
            <person name="Kuo A."/>
            <person name="Sato A."/>
            <person name="Lyhne E.K."/>
            <person name="Kogle M.E."/>
            <person name="Wiebenga A."/>
            <person name="Kun R.S."/>
            <person name="Lubbers R.J."/>
            <person name="Makela M.R."/>
            <person name="Barry K."/>
            <person name="Chovatia M."/>
            <person name="Clum A."/>
            <person name="Daum C."/>
            <person name="Haridas S."/>
            <person name="He G."/>
            <person name="LaButti K."/>
            <person name="Lipzen A."/>
            <person name="Mondo S."/>
            <person name="Riley R."/>
            <person name="Salamov A."/>
            <person name="Simmons B.A."/>
            <person name="Magnuson J.K."/>
            <person name="Henrissat B."/>
            <person name="Mortensen U.H."/>
            <person name="Larsen T.O."/>
            <person name="Devries R.P."/>
            <person name="Grigoriev I.V."/>
            <person name="Machida M."/>
            <person name="Baker S.E."/>
            <person name="Andersen M.R."/>
        </authorList>
    </citation>
    <scope>NUCLEOTIDE SEQUENCE [LARGE SCALE GENOMIC DNA]</scope>
    <source>
        <strain evidence="1 2">CBS 151.66</strain>
    </source>
</reference>
<dbReference type="OrthoDB" id="4220319at2759"/>
<keyword evidence="2" id="KW-1185">Reference proteome</keyword>
<name>A0A5N5XB33_9EURO</name>
<dbReference type="Proteomes" id="UP000326565">
    <property type="component" value="Unassembled WGS sequence"/>
</dbReference>
<protein>
    <submittedName>
        <fullName evidence="1">Uncharacterized protein</fullName>
    </submittedName>
</protein>
<dbReference type="PANTHER" id="PTHR42090:SF1">
    <property type="match status" value="1"/>
</dbReference>
<proteinExistence type="predicted"/>
<dbReference type="EMBL" id="ML732163">
    <property type="protein sequence ID" value="KAB8077891.1"/>
    <property type="molecule type" value="Genomic_DNA"/>
</dbReference>
<accession>A0A5N5XB33</accession>
<evidence type="ECO:0000313" key="2">
    <source>
        <dbReference type="Proteomes" id="UP000326565"/>
    </source>
</evidence>
<evidence type="ECO:0000313" key="1">
    <source>
        <dbReference type="EMBL" id="KAB8077891.1"/>
    </source>
</evidence>
<gene>
    <name evidence="1" type="ORF">BDV29DRAFT_197898</name>
</gene>
<organism evidence="1 2">
    <name type="scientific">Aspergillus leporis</name>
    <dbReference type="NCBI Taxonomy" id="41062"/>
    <lineage>
        <taxon>Eukaryota</taxon>
        <taxon>Fungi</taxon>
        <taxon>Dikarya</taxon>
        <taxon>Ascomycota</taxon>
        <taxon>Pezizomycotina</taxon>
        <taxon>Eurotiomycetes</taxon>
        <taxon>Eurotiomycetidae</taxon>
        <taxon>Eurotiales</taxon>
        <taxon>Aspergillaceae</taxon>
        <taxon>Aspergillus</taxon>
        <taxon>Aspergillus subgen. Circumdati</taxon>
    </lineage>
</organism>
<sequence>MSLRHSGLMALRVRRSLLSQHHPAVQTLLPASLRTTHTVIKIQASKEKKEEAIDFERQILNPERAETCSTGTDDEVGHHKSAYDPLITQPESEYLADEEECKLEGKGHHPLFVSPANVEVSHVLDEMIGGAIHGADRLGPSARGWTRKHKEIHIKDVPGSQYEKYEKILRELKKAKGTKER</sequence>
<dbReference type="PANTHER" id="PTHR42090">
    <property type="match status" value="1"/>
</dbReference>